<dbReference type="Gene3D" id="1.10.3920.10">
    <property type="entry name" value="PA2201 C-terminal domain-like"/>
    <property type="match status" value="1"/>
</dbReference>
<evidence type="ECO:0000313" key="4">
    <source>
        <dbReference type="EMBL" id="RHE94494.1"/>
    </source>
</evidence>
<gene>
    <name evidence="4" type="ORF">DW712_04240</name>
</gene>
<evidence type="ECO:0000259" key="3">
    <source>
        <dbReference type="Pfam" id="PF08929"/>
    </source>
</evidence>
<feature type="domain" description="PoNi N-terminal" evidence="2">
    <location>
        <begin position="4"/>
        <end position="115"/>
    </location>
</feature>
<dbReference type="SUPFAM" id="SSF140731">
    <property type="entry name" value="PA2201 C-terminal domain-like"/>
    <property type="match status" value="1"/>
</dbReference>
<dbReference type="EMBL" id="QSKV01000002">
    <property type="protein sequence ID" value="RHE94494.1"/>
    <property type="molecule type" value="Genomic_DNA"/>
</dbReference>
<comment type="caution">
    <text evidence="4">The sequence shown here is derived from an EMBL/GenBank/DDBJ whole genome shotgun (WGS) entry which is preliminary data.</text>
</comment>
<evidence type="ECO:0000259" key="2">
    <source>
        <dbReference type="Pfam" id="PF08928"/>
    </source>
</evidence>
<protein>
    <submittedName>
        <fullName evidence="4">DUF1911 domain-containing protein</fullName>
    </submittedName>
</protein>
<dbReference type="AlphaFoldDB" id="A0A414LIP1"/>
<dbReference type="Pfam" id="PF08928">
    <property type="entry name" value="PoNi_N"/>
    <property type="match status" value="1"/>
</dbReference>
<sequence>MELRDKLFTEEQYLKQLAKYTNKISGLENEISQFVNNKVEFDASIYYGRLVDYRVNSIVTKYSMGIGLECIQQDYLQTIKAMHGSWTPYGDYLKMLWLLSIGIMLEYDDNVIHELLMLIDKKEVKDRVYDVLLNYRFPERKKLADCVFDNIPYRAILEVSDLAKTDKTQAIKRLEKYLKKEWYRGHSDYYWYNDHKYGIVHDGYWSFESGALVKVLGLDDSCLKGLPYYPYDMVHWNDIK</sequence>
<dbReference type="InterPro" id="IPR028983">
    <property type="entry name" value="PA2201-like_C"/>
</dbReference>
<accession>A0A414LIP1</accession>
<keyword evidence="1" id="KW-0175">Coiled coil</keyword>
<dbReference type="InterPro" id="IPR015024">
    <property type="entry name" value="PoNi_N"/>
</dbReference>
<dbReference type="RefSeq" id="WP_115472984.1">
    <property type="nucleotide sequence ID" value="NZ_QSKV01000002.1"/>
</dbReference>
<feature type="coiled-coil region" evidence="1">
    <location>
        <begin position="10"/>
        <end position="37"/>
    </location>
</feature>
<feature type="domain" description="PoNi C-terminal" evidence="3">
    <location>
        <begin position="125"/>
        <end position="233"/>
    </location>
</feature>
<dbReference type="Proteomes" id="UP000285650">
    <property type="component" value="Unassembled WGS sequence"/>
</dbReference>
<organism evidence="4 5">
    <name type="scientific">Bacteroides intestinalis</name>
    <dbReference type="NCBI Taxonomy" id="329854"/>
    <lineage>
        <taxon>Bacteria</taxon>
        <taxon>Pseudomonadati</taxon>
        <taxon>Bacteroidota</taxon>
        <taxon>Bacteroidia</taxon>
        <taxon>Bacteroidales</taxon>
        <taxon>Bacteroidaceae</taxon>
        <taxon>Bacteroides</taxon>
    </lineage>
</organism>
<evidence type="ECO:0000313" key="5">
    <source>
        <dbReference type="Proteomes" id="UP000285650"/>
    </source>
</evidence>
<proteinExistence type="predicted"/>
<dbReference type="InterPro" id="IPR015025">
    <property type="entry name" value="PoNi_C"/>
</dbReference>
<reference evidence="4 5" key="1">
    <citation type="submission" date="2018-08" db="EMBL/GenBank/DDBJ databases">
        <title>A genome reference for cultivated species of the human gut microbiota.</title>
        <authorList>
            <person name="Zou Y."/>
            <person name="Xue W."/>
            <person name="Luo G."/>
        </authorList>
    </citation>
    <scope>NUCLEOTIDE SEQUENCE [LARGE SCALE GENOMIC DNA]</scope>
    <source>
        <strain evidence="4 5">AM27-17</strain>
    </source>
</reference>
<dbReference type="Pfam" id="PF08929">
    <property type="entry name" value="PoNi_C"/>
    <property type="match status" value="1"/>
</dbReference>
<name>A0A414LIP1_9BACE</name>
<evidence type="ECO:0000256" key="1">
    <source>
        <dbReference type="SAM" id="Coils"/>
    </source>
</evidence>